<dbReference type="EMBL" id="VLKR01000006">
    <property type="protein sequence ID" value="TWI22182.1"/>
    <property type="molecule type" value="Genomic_DNA"/>
</dbReference>
<name>A0A562MQI6_9SPHI</name>
<organism evidence="1 2">
    <name type="scientific">Sphingobacterium siyangense</name>
    <dbReference type="NCBI Taxonomy" id="459529"/>
    <lineage>
        <taxon>Bacteria</taxon>
        <taxon>Pseudomonadati</taxon>
        <taxon>Bacteroidota</taxon>
        <taxon>Sphingobacteriia</taxon>
        <taxon>Sphingobacteriales</taxon>
        <taxon>Sphingobacteriaceae</taxon>
        <taxon>Sphingobacterium</taxon>
    </lineage>
</organism>
<evidence type="ECO:0000313" key="1">
    <source>
        <dbReference type="EMBL" id="TWI22182.1"/>
    </source>
</evidence>
<evidence type="ECO:0000313" key="2">
    <source>
        <dbReference type="Proteomes" id="UP000315908"/>
    </source>
</evidence>
<sequence length="77" mass="9074">MNNRIAGANINKLKRYQNILELYNKYKTPDVATTVVWRKYIYPIYPISRTTLYAVLSTPVKRELEKAEASYQTRLFA</sequence>
<dbReference type="RefSeq" id="WP_145327623.1">
    <property type="nucleotide sequence ID" value="NZ_VLKR01000006.1"/>
</dbReference>
<proteinExistence type="predicted"/>
<accession>A0A562MQI6</accession>
<dbReference type="Proteomes" id="UP000315908">
    <property type="component" value="Unassembled WGS sequence"/>
</dbReference>
<dbReference type="AlphaFoldDB" id="A0A562MQI6"/>
<gene>
    <name evidence="1" type="ORF">IQ31_01587</name>
</gene>
<protein>
    <submittedName>
        <fullName evidence="1">Uncharacterized protein</fullName>
    </submittedName>
</protein>
<comment type="caution">
    <text evidence="1">The sequence shown here is derived from an EMBL/GenBank/DDBJ whole genome shotgun (WGS) entry which is preliminary data.</text>
</comment>
<dbReference type="OrthoDB" id="1151453at2"/>
<reference evidence="1 2" key="1">
    <citation type="journal article" date="2015" name="Stand. Genomic Sci.">
        <title>Genomic Encyclopedia of Bacterial and Archaeal Type Strains, Phase III: the genomes of soil and plant-associated and newly described type strains.</title>
        <authorList>
            <person name="Whitman W.B."/>
            <person name="Woyke T."/>
            <person name="Klenk H.P."/>
            <person name="Zhou Y."/>
            <person name="Lilburn T.G."/>
            <person name="Beck B.J."/>
            <person name="De Vos P."/>
            <person name="Vandamme P."/>
            <person name="Eisen J.A."/>
            <person name="Garrity G."/>
            <person name="Hugenholtz P."/>
            <person name="Kyrpides N.C."/>
        </authorList>
    </citation>
    <scope>NUCLEOTIDE SEQUENCE [LARGE SCALE GENOMIC DNA]</scope>
    <source>
        <strain evidence="1 2">CGMCC 1.6855</strain>
    </source>
</reference>